<gene>
    <name evidence="1" type="ORF">E2C01_041080</name>
</gene>
<dbReference type="AlphaFoldDB" id="A0A5B7FQX8"/>
<evidence type="ECO:0000313" key="1">
    <source>
        <dbReference type="EMBL" id="MPC47338.1"/>
    </source>
</evidence>
<organism evidence="1 2">
    <name type="scientific">Portunus trituberculatus</name>
    <name type="common">Swimming crab</name>
    <name type="synonym">Neptunus trituberculatus</name>
    <dbReference type="NCBI Taxonomy" id="210409"/>
    <lineage>
        <taxon>Eukaryota</taxon>
        <taxon>Metazoa</taxon>
        <taxon>Ecdysozoa</taxon>
        <taxon>Arthropoda</taxon>
        <taxon>Crustacea</taxon>
        <taxon>Multicrustacea</taxon>
        <taxon>Malacostraca</taxon>
        <taxon>Eumalacostraca</taxon>
        <taxon>Eucarida</taxon>
        <taxon>Decapoda</taxon>
        <taxon>Pleocyemata</taxon>
        <taxon>Brachyura</taxon>
        <taxon>Eubrachyura</taxon>
        <taxon>Portunoidea</taxon>
        <taxon>Portunidae</taxon>
        <taxon>Portuninae</taxon>
        <taxon>Portunus</taxon>
    </lineage>
</organism>
<proteinExistence type="predicted"/>
<evidence type="ECO:0000313" key="2">
    <source>
        <dbReference type="Proteomes" id="UP000324222"/>
    </source>
</evidence>
<dbReference type="EMBL" id="VSRR010007685">
    <property type="protein sequence ID" value="MPC47338.1"/>
    <property type="molecule type" value="Genomic_DNA"/>
</dbReference>
<comment type="caution">
    <text evidence="1">The sequence shown here is derived from an EMBL/GenBank/DDBJ whole genome shotgun (WGS) entry which is preliminary data.</text>
</comment>
<sequence>MDRIRTRVLGDPSDPKARMVPLYHGDPQIISTFENEFLHNSIFVGPGDGTLEINKSSAAFTHQGGIKGGFRVHRDVRLVPYITVNSGSFSPCRASAAPGVVLAKLQTG</sequence>
<keyword evidence="2" id="KW-1185">Reference proteome</keyword>
<dbReference type="Proteomes" id="UP000324222">
    <property type="component" value="Unassembled WGS sequence"/>
</dbReference>
<protein>
    <submittedName>
        <fullName evidence="1">Uncharacterized protein</fullName>
    </submittedName>
</protein>
<name>A0A5B7FQX8_PORTR</name>
<reference evidence="1 2" key="1">
    <citation type="submission" date="2019-05" db="EMBL/GenBank/DDBJ databases">
        <title>Another draft genome of Portunus trituberculatus and its Hox gene families provides insights of decapod evolution.</title>
        <authorList>
            <person name="Jeong J.-H."/>
            <person name="Song I."/>
            <person name="Kim S."/>
            <person name="Choi T."/>
            <person name="Kim D."/>
            <person name="Ryu S."/>
            <person name="Kim W."/>
        </authorList>
    </citation>
    <scope>NUCLEOTIDE SEQUENCE [LARGE SCALE GENOMIC DNA]</scope>
    <source>
        <tissue evidence="1">Muscle</tissue>
    </source>
</reference>
<accession>A0A5B7FQX8</accession>